<name>A0A9N9WQZ2_9DIPT</name>
<reference evidence="4" key="1">
    <citation type="submission" date="2022-01" db="EMBL/GenBank/DDBJ databases">
        <authorList>
            <person name="King R."/>
        </authorList>
    </citation>
    <scope>NUCLEOTIDE SEQUENCE</scope>
</reference>
<keyword evidence="2" id="KW-0687">Ribonucleoprotein</keyword>
<dbReference type="InterPro" id="IPR004038">
    <property type="entry name" value="Ribosomal_eL8/eL30/eS12/Gad45"/>
</dbReference>
<dbReference type="AlphaFoldDB" id="A0A9N9WQZ2"/>
<dbReference type="PRINTS" id="PR00881">
    <property type="entry name" value="L7ARS6FAMILY"/>
</dbReference>
<keyword evidence="5" id="KW-1185">Reference proteome</keyword>
<evidence type="ECO:0000256" key="1">
    <source>
        <dbReference type="ARBA" id="ARBA00007337"/>
    </source>
</evidence>
<evidence type="ECO:0000256" key="2">
    <source>
        <dbReference type="ARBA" id="ARBA00023274"/>
    </source>
</evidence>
<accession>A0A9N9WQZ2</accession>
<organism evidence="4 5">
    <name type="scientific">Chironomus riparius</name>
    <dbReference type="NCBI Taxonomy" id="315576"/>
    <lineage>
        <taxon>Eukaryota</taxon>
        <taxon>Metazoa</taxon>
        <taxon>Ecdysozoa</taxon>
        <taxon>Arthropoda</taxon>
        <taxon>Hexapoda</taxon>
        <taxon>Insecta</taxon>
        <taxon>Pterygota</taxon>
        <taxon>Neoptera</taxon>
        <taxon>Endopterygota</taxon>
        <taxon>Diptera</taxon>
        <taxon>Nematocera</taxon>
        <taxon>Chironomoidea</taxon>
        <taxon>Chironomidae</taxon>
        <taxon>Chironominae</taxon>
        <taxon>Chironomus</taxon>
    </lineage>
</organism>
<evidence type="ECO:0000259" key="3">
    <source>
        <dbReference type="Pfam" id="PF01248"/>
    </source>
</evidence>
<evidence type="ECO:0000313" key="5">
    <source>
        <dbReference type="Proteomes" id="UP001153620"/>
    </source>
</evidence>
<protein>
    <recommendedName>
        <fullName evidence="3">Ribosomal protein eL8/eL30/eS12/Gadd45 domain-containing protein</fullName>
    </recommendedName>
</protein>
<dbReference type="InterPro" id="IPR050257">
    <property type="entry name" value="eL8/uL1-like"/>
</dbReference>
<evidence type="ECO:0000313" key="4">
    <source>
        <dbReference type="EMBL" id="CAG9802411.1"/>
    </source>
</evidence>
<feature type="domain" description="Ribosomal protein eL8/eL30/eS12/Gadd45" evidence="3">
    <location>
        <begin position="38"/>
        <end position="132"/>
    </location>
</feature>
<reference evidence="4" key="2">
    <citation type="submission" date="2022-10" db="EMBL/GenBank/DDBJ databases">
        <authorList>
            <consortium name="ENA_rothamsted_submissions"/>
            <consortium name="culmorum"/>
            <person name="King R."/>
        </authorList>
    </citation>
    <scope>NUCLEOTIDE SEQUENCE</scope>
</reference>
<gene>
    <name evidence="4" type="ORF">CHIRRI_LOCUS5322</name>
</gene>
<dbReference type="Pfam" id="PF01248">
    <property type="entry name" value="Ribosomal_L7Ae"/>
    <property type="match status" value="1"/>
</dbReference>
<dbReference type="InterPro" id="IPR018492">
    <property type="entry name" value="Ribosomal_eL8/Nhp2"/>
</dbReference>
<dbReference type="SUPFAM" id="SSF55315">
    <property type="entry name" value="L30e-like"/>
    <property type="match status" value="1"/>
</dbReference>
<dbReference type="GO" id="GO:1990904">
    <property type="term" value="C:ribonucleoprotein complex"/>
    <property type="evidence" value="ECO:0007669"/>
    <property type="project" value="UniProtKB-KW"/>
</dbReference>
<dbReference type="OrthoDB" id="5364946at2759"/>
<dbReference type="Proteomes" id="UP001153620">
    <property type="component" value="Chromosome 2"/>
</dbReference>
<comment type="similarity">
    <text evidence="1">Belongs to the eukaryotic ribosomal protein eL8 family.</text>
</comment>
<dbReference type="PANTHER" id="PTHR23105">
    <property type="entry name" value="RIBOSOMAL PROTEIN L7AE FAMILY MEMBER"/>
    <property type="match status" value="1"/>
</dbReference>
<sequence>MKGDADTSKVKLEDNYDEKILNINKISNPLASKKLAKKVYKLIKKASKERTKNIINGLKDVQTRIRKGERGIAIFAGDVFPLDIVCHLPAVCEEKDIQYCYTPSRQDLGTAMGVKRGSIVLMIRKNPDYKELFDEVKEEIKKLPTPF</sequence>
<proteinExistence type="inferred from homology"/>
<dbReference type="InterPro" id="IPR029064">
    <property type="entry name" value="Ribosomal_eL30-like_sf"/>
</dbReference>
<dbReference type="Gene3D" id="3.30.1330.30">
    <property type="match status" value="1"/>
</dbReference>
<dbReference type="EMBL" id="OU895878">
    <property type="protein sequence ID" value="CAG9802411.1"/>
    <property type="molecule type" value="Genomic_DNA"/>
</dbReference>
<dbReference type="GO" id="GO:0003723">
    <property type="term" value="F:RNA binding"/>
    <property type="evidence" value="ECO:0007669"/>
    <property type="project" value="InterPro"/>
</dbReference>